<dbReference type="EMBL" id="BAAASG010000001">
    <property type="protein sequence ID" value="GAA2470111.1"/>
    <property type="molecule type" value="Genomic_DNA"/>
</dbReference>
<name>A0ABN3KR68_STRLO</name>
<reference evidence="1 2" key="1">
    <citation type="journal article" date="2019" name="Int. J. Syst. Evol. Microbiol.">
        <title>The Global Catalogue of Microorganisms (GCM) 10K type strain sequencing project: providing services to taxonomists for standard genome sequencing and annotation.</title>
        <authorList>
            <consortium name="The Broad Institute Genomics Platform"/>
            <consortium name="The Broad Institute Genome Sequencing Center for Infectious Disease"/>
            <person name="Wu L."/>
            <person name="Ma J."/>
        </authorList>
    </citation>
    <scope>NUCLEOTIDE SEQUENCE [LARGE SCALE GENOMIC DNA]</scope>
    <source>
        <strain evidence="1 2">JCM 4395</strain>
    </source>
</reference>
<proteinExistence type="predicted"/>
<evidence type="ECO:0008006" key="3">
    <source>
        <dbReference type="Google" id="ProtNLM"/>
    </source>
</evidence>
<dbReference type="Gene3D" id="3.40.50.1820">
    <property type="entry name" value="alpha/beta hydrolase"/>
    <property type="match status" value="1"/>
</dbReference>
<accession>A0ABN3KR68</accession>
<keyword evidence="2" id="KW-1185">Reference proteome</keyword>
<dbReference type="Proteomes" id="UP001501777">
    <property type="component" value="Unassembled WGS sequence"/>
</dbReference>
<organism evidence="1 2">
    <name type="scientific">Streptomyces longisporus</name>
    <dbReference type="NCBI Taxonomy" id="1948"/>
    <lineage>
        <taxon>Bacteria</taxon>
        <taxon>Bacillati</taxon>
        <taxon>Actinomycetota</taxon>
        <taxon>Actinomycetes</taxon>
        <taxon>Kitasatosporales</taxon>
        <taxon>Streptomycetaceae</taxon>
        <taxon>Streptomyces</taxon>
    </lineage>
</organism>
<comment type="caution">
    <text evidence="1">The sequence shown here is derived from an EMBL/GenBank/DDBJ whole genome shotgun (WGS) entry which is preliminary data.</text>
</comment>
<gene>
    <name evidence="1" type="ORF">GCM10010276_00060</name>
</gene>
<sequence length="438" mass="47403">MEGTFCKHRVALGLTGLAEAEVVTRQRGRVRTRAQEWDAWLAACSRDELLALIRQQVAEERQLARGLELLAESARRDLDEVCTRGGCSFRPLRICCFTRYRGVWWAKVTDRQHFSPFAVRGGPVVLRLVFVHGIGGPRRVELDRDRWTAALAQGAKAAGHAKAAVKLMEGSLADVVFAYYGDLLRKPGAQGTASRESVDAEAEILAGLLAEILEAHLDQAIGRHEQSALRQALAELRPAGKVPQGSGNVVRACINASTTMLDAGPWRKGGQWAGGKFLVRDLNQVARYLARSRNALDVMIRSVVAQAIGTGPSVVVAHSLGSVVAYETLHEVPVSVPLLVTIGSPLAMRAVVWPHLEPKPCSTPPGVASWLNFWDRDDVIVARPILESDVGANADRVRVHSSRVDSDGLWVHTATKYLSQGAVAGPVIEALQATATPS</sequence>
<dbReference type="InterPro" id="IPR029058">
    <property type="entry name" value="AB_hydrolase_fold"/>
</dbReference>
<dbReference type="RefSeq" id="WP_344397794.1">
    <property type="nucleotide sequence ID" value="NZ_BAAASG010000001.1"/>
</dbReference>
<evidence type="ECO:0000313" key="1">
    <source>
        <dbReference type="EMBL" id="GAA2470111.1"/>
    </source>
</evidence>
<evidence type="ECO:0000313" key="2">
    <source>
        <dbReference type="Proteomes" id="UP001501777"/>
    </source>
</evidence>
<dbReference type="SUPFAM" id="SSF53474">
    <property type="entry name" value="alpha/beta-Hydrolases"/>
    <property type="match status" value="1"/>
</dbReference>
<protein>
    <recommendedName>
        <fullName evidence="3">Alpha/beta hydrolase</fullName>
    </recommendedName>
</protein>